<dbReference type="InterPro" id="IPR011009">
    <property type="entry name" value="Kinase-like_dom_sf"/>
</dbReference>
<sequence>KSNLDLENDIDIDNDIDNEPDLDIEYQQGHKPEQDQEPDQEQEQEQEPEEEIEEELAHVIYDLDVDREREYAYGRVYLVVSKDFGIVAAKVMDLQHFNQQEWDIAGKMFNGTNVCQYVVNYKGAQIIKNSAVFLMEYANLPPMQKILDNKLTSLPREDFVKPIIWQLLQGVVVIHEAGLIHQNLKPDNIMFHNIFGTENVIVKITDFGLLRDYFSLHVGETQCGHLNQ</sequence>
<protein>
    <recommendedName>
        <fullName evidence="2">Protein kinase domain-containing protein</fullName>
    </recommendedName>
</protein>
<feature type="compositionally biased region" description="Acidic residues" evidence="1">
    <location>
        <begin position="1"/>
        <end position="24"/>
    </location>
</feature>
<feature type="domain" description="Protein kinase" evidence="2">
    <location>
        <begin position="62"/>
        <end position="228"/>
    </location>
</feature>
<evidence type="ECO:0000313" key="3">
    <source>
        <dbReference type="EMBL" id="KAA6381550.1"/>
    </source>
</evidence>
<dbReference type="Pfam" id="PF00069">
    <property type="entry name" value="Pkinase"/>
    <property type="match status" value="1"/>
</dbReference>
<comment type="caution">
    <text evidence="3">The sequence shown here is derived from an EMBL/GenBank/DDBJ whole genome shotgun (WGS) entry which is preliminary data.</text>
</comment>
<dbReference type="PROSITE" id="PS50011">
    <property type="entry name" value="PROTEIN_KINASE_DOM"/>
    <property type="match status" value="1"/>
</dbReference>
<feature type="compositionally biased region" description="Acidic residues" evidence="1">
    <location>
        <begin position="35"/>
        <end position="52"/>
    </location>
</feature>
<name>A0A5J4VG47_9EUKA</name>
<evidence type="ECO:0000259" key="2">
    <source>
        <dbReference type="PROSITE" id="PS50011"/>
    </source>
</evidence>
<dbReference type="GO" id="GO:0005524">
    <property type="term" value="F:ATP binding"/>
    <property type="evidence" value="ECO:0007669"/>
    <property type="project" value="InterPro"/>
</dbReference>
<proteinExistence type="predicted"/>
<evidence type="ECO:0000313" key="4">
    <source>
        <dbReference type="Proteomes" id="UP000324800"/>
    </source>
</evidence>
<evidence type="ECO:0000256" key="1">
    <source>
        <dbReference type="SAM" id="MobiDB-lite"/>
    </source>
</evidence>
<dbReference type="AlphaFoldDB" id="A0A5J4VG47"/>
<organism evidence="3 4">
    <name type="scientific">Streblomastix strix</name>
    <dbReference type="NCBI Taxonomy" id="222440"/>
    <lineage>
        <taxon>Eukaryota</taxon>
        <taxon>Metamonada</taxon>
        <taxon>Preaxostyla</taxon>
        <taxon>Oxymonadida</taxon>
        <taxon>Streblomastigidae</taxon>
        <taxon>Streblomastix</taxon>
    </lineage>
</organism>
<gene>
    <name evidence="3" type="ORF">EZS28_022922</name>
</gene>
<dbReference type="GO" id="GO:0005737">
    <property type="term" value="C:cytoplasm"/>
    <property type="evidence" value="ECO:0007669"/>
    <property type="project" value="TreeGrafter"/>
</dbReference>
<dbReference type="Gene3D" id="1.10.510.10">
    <property type="entry name" value="Transferase(Phosphotransferase) domain 1"/>
    <property type="match status" value="1"/>
</dbReference>
<accession>A0A5J4VG47</accession>
<feature type="non-terminal residue" evidence="3">
    <location>
        <position position="1"/>
    </location>
</feature>
<feature type="region of interest" description="Disordered" evidence="1">
    <location>
        <begin position="1"/>
        <end position="52"/>
    </location>
</feature>
<dbReference type="GO" id="GO:0004674">
    <property type="term" value="F:protein serine/threonine kinase activity"/>
    <property type="evidence" value="ECO:0007669"/>
    <property type="project" value="TreeGrafter"/>
</dbReference>
<dbReference type="InterPro" id="IPR000719">
    <property type="entry name" value="Prot_kinase_dom"/>
</dbReference>
<dbReference type="EMBL" id="SNRW01007262">
    <property type="protein sequence ID" value="KAA6381550.1"/>
    <property type="molecule type" value="Genomic_DNA"/>
</dbReference>
<dbReference type="SMART" id="SM00220">
    <property type="entry name" value="S_TKc"/>
    <property type="match status" value="1"/>
</dbReference>
<dbReference type="SUPFAM" id="SSF56112">
    <property type="entry name" value="Protein kinase-like (PK-like)"/>
    <property type="match status" value="1"/>
</dbReference>
<reference evidence="3 4" key="1">
    <citation type="submission" date="2019-03" db="EMBL/GenBank/DDBJ databases">
        <title>Single cell metagenomics reveals metabolic interactions within the superorganism composed of flagellate Streblomastix strix and complex community of Bacteroidetes bacteria on its surface.</title>
        <authorList>
            <person name="Treitli S.C."/>
            <person name="Kolisko M."/>
            <person name="Husnik F."/>
            <person name="Keeling P."/>
            <person name="Hampl V."/>
        </authorList>
    </citation>
    <scope>NUCLEOTIDE SEQUENCE [LARGE SCALE GENOMIC DNA]</scope>
    <source>
        <strain evidence="3">ST1C</strain>
    </source>
</reference>
<dbReference type="InterPro" id="IPR053235">
    <property type="entry name" value="Ser_Thr_kinase"/>
</dbReference>
<dbReference type="Proteomes" id="UP000324800">
    <property type="component" value="Unassembled WGS sequence"/>
</dbReference>
<dbReference type="PANTHER" id="PTHR24361">
    <property type="entry name" value="MITOGEN-ACTIVATED KINASE KINASE KINASE"/>
    <property type="match status" value="1"/>
</dbReference>